<accession>A0A3M7RKA6</accession>
<keyword evidence="2" id="KW-1185">Reference proteome</keyword>
<evidence type="ECO:0000313" key="2">
    <source>
        <dbReference type="Proteomes" id="UP000276133"/>
    </source>
</evidence>
<reference evidence="1 2" key="1">
    <citation type="journal article" date="2018" name="Sci. Rep.">
        <title>Genomic signatures of local adaptation to the degree of environmental predictability in rotifers.</title>
        <authorList>
            <person name="Franch-Gras L."/>
            <person name="Hahn C."/>
            <person name="Garcia-Roger E.M."/>
            <person name="Carmona M.J."/>
            <person name="Serra M."/>
            <person name="Gomez A."/>
        </authorList>
    </citation>
    <scope>NUCLEOTIDE SEQUENCE [LARGE SCALE GENOMIC DNA]</scope>
    <source>
        <strain evidence="1">HYR1</strain>
    </source>
</reference>
<dbReference type="EMBL" id="REGN01003183">
    <property type="protein sequence ID" value="RNA24003.1"/>
    <property type="molecule type" value="Genomic_DNA"/>
</dbReference>
<protein>
    <submittedName>
        <fullName evidence="1">Uncharacterized protein</fullName>
    </submittedName>
</protein>
<name>A0A3M7RKA6_BRAPC</name>
<proteinExistence type="predicted"/>
<sequence length="106" mass="12387">MNKIKNETNDRKKKMKQIFQVFSQIVSKSLYKLLTAFETILIFRPVLNINFLGSINISLDDGNEIICSWKMYTLITTMMLKESDRYLPLTNLNKQIFEITGLEVTC</sequence>
<dbReference type="Proteomes" id="UP000276133">
    <property type="component" value="Unassembled WGS sequence"/>
</dbReference>
<evidence type="ECO:0000313" key="1">
    <source>
        <dbReference type="EMBL" id="RNA24003.1"/>
    </source>
</evidence>
<comment type="caution">
    <text evidence="1">The sequence shown here is derived from an EMBL/GenBank/DDBJ whole genome shotgun (WGS) entry which is preliminary data.</text>
</comment>
<gene>
    <name evidence="1" type="ORF">BpHYR1_038653</name>
</gene>
<organism evidence="1 2">
    <name type="scientific">Brachionus plicatilis</name>
    <name type="common">Marine rotifer</name>
    <name type="synonym">Brachionus muelleri</name>
    <dbReference type="NCBI Taxonomy" id="10195"/>
    <lineage>
        <taxon>Eukaryota</taxon>
        <taxon>Metazoa</taxon>
        <taxon>Spiralia</taxon>
        <taxon>Gnathifera</taxon>
        <taxon>Rotifera</taxon>
        <taxon>Eurotatoria</taxon>
        <taxon>Monogononta</taxon>
        <taxon>Pseudotrocha</taxon>
        <taxon>Ploima</taxon>
        <taxon>Brachionidae</taxon>
        <taxon>Brachionus</taxon>
    </lineage>
</organism>
<dbReference type="AlphaFoldDB" id="A0A3M7RKA6"/>